<gene>
    <name evidence="1" type="ORF">HAX54_053303</name>
</gene>
<name>A0ABS8WSC8_DATST</name>
<keyword evidence="2" id="KW-1185">Reference proteome</keyword>
<dbReference type="EMBL" id="JACEIK010009889">
    <property type="protein sequence ID" value="MCE3214781.1"/>
    <property type="molecule type" value="Genomic_DNA"/>
</dbReference>
<feature type="non-terminal residue" evidence="1">
    <location>
        <position position="88"/>
    </location>
</feature>
<accession>A0ABS8WSC8</accession>
<sequence length="88" mass="9636">MEVKRDYKGMSRVNSGHVGVCLHSTMCCSALVKSKVLEAQNSGPPRQESATELLRRDGLSATLWGYSSLESSLVKDCDRFVSWSLPSA</sequence>
<evidence type="ECO:0000313" key="1">
    <source>
        <dbReference type="EMBL" id="MCE3214781.1"/>
    </source>
</evidence>
<evidence type="ECO:0000313" key="2">
    <source>
        <dbReference type="Proteomes" id="UP000823775"/>
    </source>
</evidence>
<protein>
    <submittedName>
        <fullName evidence="1">Uncharacterized protein</fullName>
    </submittedName>
</protein>
<organism evidence="1 2">
    <name type="scientific">Datura stramonium</name>
    <name type="common">Jimsonweed</name>
    <name type="synonym">Common thornapple</name>
    <dbReference type="NCBI Taxonomy" id="4076"/>
    <lineage>
        <taxon>Eukaryota</taxon>
        <taxon>Viridiplantae</taxon>
        <taxon>Streptophyta</taxon>
        <taxon>Embryophyta</taxon>
        <taxon>Tracheophyta</taxon>
        <taxon>Spermatophyta</taxon>
        <taxon>Magnoliopsida</taxon>
        <taxon>eudicotyledons</taxon>
        <taxon>Gunneridae</taxon>
        <taxon>Pentapetalae</taxon>
        <taxon>asterids</taxon>
        <taxon>lamiids</taxon>
        <taxon>Solanales</taxon>
        <taxon>Solanaceae</taxon>
        <taxon>Solanoideae</taxon>
        <taxon>Datureae</taxon>
        <taxon>Datura</taxon>
    </lineage>
</organism>
<comment type="caution">
    <text evidence="1">The sequence shown here is derived from an EMBL/GenBank/DDBJ whole genome shotgun (WGS) entry which is preliminary data.</text>
</comment>
<reference evidence="1 2" key="1">
    <citation type="journal article" date="2021" name="BMC Genomics">
        <title>Datura genome reveals duplications of psychoactive alkaloid biosynthetic genes and high mutation rate following tissue culture.</title>
        <authorList>
            <person name="Rajewski A."/>
            <person name="Carter-House D."/>
            <person name="Stajich J."/>
            <person name="Litt A."/>
        </authorList>
    </citation>
    <scope>NUCLEOTIDE SEQUENCE [LARGE SCALE GENOMIC DNA]</scope>
    <source>
        <strain evidence="1">AR-01</strain>
    </source>
</reference>
<proteinExistence type="predicted"/>
<dbReference type="Proteomes" id="UP000823775">
    <property type="component" value="Unassembled WGS sequence"/>
</dbReference>